<sequence length="1340" mass="140573">MDELRPHGSQDLPYPLLGLEKTGFSDSTVKVVNPFETSPHLSLHPLSLPTIAPTQNWSNIVPETLSWNHLFGWQTSINDILQQDIYPTLQQFAQSPDFQSQMHSIFGDNLNAGNLNEITSQWLVGNFQILPQIEVLEASIFPTETLGVFAGETNKIYLSENLLSSGNIETIKDTVIEEIGHYLDKQINVADTPGDEGKLFAAVVTDKHLNANQIAEIRAEDDSTTIFVDGQILTVEQATLSTITISASDANAAETIAGQTANPGLFTLTRAGDIASSLAVNYTISGTATNGTDYQTLTNSITFAAGLSTAIINVTPSDDTVFEGNETIILNLASSANYILGTTKTATVNLVDNDKPTITISATDTSAGETLTGQIANPGKFTLTRTGSTASSLTVNYTVAGTATNGTDYQTLTKIVTFAAGSATAIIDVTPIDDAVFEGNETAIVTLASATSYVLGTTKTATVNLVDNDKPTITISATDTSAGEILTGQTANPGKFTLTRTGSTASSLIVNYTVAGTATNGTDYNTLTGIATFAAGSATAIIDVNVKDDAVFEGNETAIVTLASATSYVLGTTKTATVNLVDNDKPTITISATDASAGEILTGQTANPGKFTLTRTGSTTSSLIVNYTVAGTATNGTDYNTLTGIATFAAGSATAIIDVNVKDDAVFEGNETAIVTLASATSYVLGTTKTATVNLVDNDTATNNPPTITISATDASARETVTGQTANPGQFTLTRTGNTTTALTVNYTLSGTATKGTDYSDLSGSVTFAAGSATAIVNVTPINDTVAETNETVILTLATGTGYNLGTAKSSTVTLISNDEPTFYLNIAGSDYEYLIKEVREDWVVGQQITVQGHTYTAKKVFNDTTTGFYAVGFTSNSNTRPPLLVVRGTQPETRLDVLEDANPQGIGFGQFSANNNQIKQWLNQFAVNSISGYYPIIVGESLGGAVAQSLAAAYTNQGGKLSQVFTLNSPGIDDALASSFKPENVGKVIHGVVFGDLVSLAGEEYISGEYWLFDWNTENSKIYGSPLIDYILDKHNQEEDNLFDNPSISIIKGLGSSDLSSPLFSYWNRSEISNEARKDWASFNGTITVLGVVTGVVGTILPPLGALGVALTAVPAALISRSSEELTRLAGGTAITAIDDLINTLQNPSIEKLVKLVTKGLVLTGGIASETLEAANDLSSEIVGGLFDIFVDVAKVLKNELSVGLGDIAEFLMNELGAGLGDIAKILWNNNLVANARELANVLWNNTSATISDIANSLKSQLDFATSTIADALSYGANLSIDQITNALWNTTFVANGRELANVLWNNTSATVSNIANSLKSQLNFATSSIADALSYGAN</sequence>
<evidence type="ECO:0000256" key="1">
    <source>
        <dbReference type="ARBA" id="ARBA00022729"/>
    </source>
</evidence>
<evidence type="ECO:0000259" key="5">
    <source>
        <dbReference type="SMART" id="SM00237"/>
    </source>
</evidence>
<keyword evidence="4" id="KW-0406">Ion transport</keyword>
<dbReference type="Gene3D" id="3.40.50.1820">
    <property type="entry name" value="alpha/beta hydrolase"/>
    <property type="match status" value="1"/>
</dbReference>
<accession>A0ABR8J6K3</accession>
<dbReference type="PANTHER" id="PTHR11878:SF65">
    <property type="entry name" value="NA_CA-EXCHANGE PROTEIN, ISOFORM G"/>
    <property type="match status" value="1"/>
</dbReference>
<dbReference type="Gene3D" id="2.60.40.2030">
    <property type="match status" value="5"/>
</dbReference>
<protein>
    <recommendedName>
        <fullName evidence="5">Calx-beta domain-containing protein</fullName>
    </recommendedName>
</protein>
<feature type="domain" description="Calx-beta" evidence="5">
    <location>
        <begin position="461"/>
        <end position="563"/>
    </location>
</feature>
<feature type="domain" description="Calx-beta" evidence="5">
    <location>
        <begin position="691"/>
        <end position="798"/>
    </location>
</feature>
<dbReference type="Proteomes" id="UP000660381">
    <property type="component" value="Unassembled WGS sequence"/>
</dbReference>
<reference evidence="6 7" key="1">
    <citation type="journal article" date="2020" name="ISME J.">
        <title>Comparative genomics reveals insights into cyanobacterial evolution and habitat adaptation.</title>
        <authorList>
            <person name="Chen M.Y."/>
            <person name="Teng W.K."/>
            <person name="Zhao L."/>
            <person name="Hu C.X."/>
            <person name="Zhou Y.K."/>
            <person name="Han B.P."/>
            <person name="Song L.R."/>
            <person name="Shu W.S."/>
        </authorList>
    </citation>
    <scope>NUCLEOTIDE SEQUENCE [LARGE SCALE GENOMIC DNA]</scope>
    <source>
        <strain evidence="6 7">FACHB-362</strain>
    </source>
</reference>
<dbReference type="SUPFAM" id="SSF53474">
    <property type="entry name" value="alpha/beta-Hydrolases"/>
    <property type="match status" value="1"/>
</dbReference>
<dbReference type="InterPro" id="IPR051171">
    <property type="entry name" value="CaCA"/>
</dbReference>
<evidence type="ECO:0000256" key="4">
    <source>
        <dbReference type="ARBA" id="ARBA00023065"/>
    </source>
</evidence>
<dbReference type="EMBL" id="JACJTQ010000036">
    <property type="protein sequence ID" value="MBD2694007.1"/>
    <property type="molecule type" value="Genomic_DNA"/>
</dbReference>
<gene>
    <name evidence="6" type="ORF">H6G68_19995</name>
</gene>
<keyword evidence="7" id="KW-1185">Reference proteome</keyword>
<keyword evidence="3" id="KW-0106">Calcium</keyword>
<dbReference type="Pfam" id="PF03160">
    <property type="entry name" value="Calx-beta"/>
    <property type="match status" value="4"/>
</dbReference>
<keyword evidence="2" id="KW-0677">Repeat</keyword>
<feature type="domain" description="Calx-beta" evidence="5">
    <location>
        <begin position="576"/>
        <end position="678"/>
    </location>
</feature>
<dbReference type="SUPFAM" id="SSF141072">
    <property type="entry name" value="CalX-like"/>
    <property type="match status" value="5"/>
</dbReference>
<evidence type="ECO:0000256" key="2">
    <source>
        <dbReference type="ARBA" id="ARBA00022737"/>
    </source>
</evidence>
<proteinExistence type="predicted"/>
<name>A0ABR8J6K3_9NOST</name>
<organism evidence="6 7">
    <name type="scientific">Anabaena catenula FACHB-362</name>
    <dbReference type="NCBI Taxonomy" id="2692877"/>
    <lineage>
        <taxon>Bacteria</taxon>
        <taxon>Bacillati</taxon>
        <taxon>Cyanobacteriota</taxon>
        <taxon>Cyanophyceae</taxon>
        <taxon>Nostocales</taxon>
        <taxon>Nostocaceae</taxon>
        <taxon>Anabaena</taxon>
    </lineage>
</organism>
<feature type="domain" description="Calx-beta" evidence="5">
    <location>
        <begin position="243"/>
        <end position="333"/>
    </location>
</feature>
<feature type="non-terminal residue" evidence="6">
    <location>
        <position position="1340"/>
    </location>
</feature>
<evidence type="ECO:0000313" key="7">
    <source>
        <dbReference type="Proteomes" id="UP000660381"/>
    </source>
</evidence>
<dbReference type="InterPro" id="IPR003644">
    <property type="entry name" value="Calx_beta"/>
</dbReference>
<dbReference type="PANTHER" id="PTHR11878">
    <property type="entry name" value="SODIUM/CALCIUM EXCHANGER"/>
    <property type="match status" value="1"/>
</dbReference>
<dbReference type="RefSeq" id="WP_277925545.1">
    <property type="nucleotide sequence ID" value="NZ_JACJTQ010000036.1"/>
</dbReference>
<keyword evidence="4" id="KW-0813">Transport</keyword>
<dbReference type="InterPro" id="IPR029058">
    <property type="entry name" value="AB_hydrolase_fold"/>
</dbReference>
<evidence type="ECO:0000313" key="6">
    <source>
        <dbReference type="EMBL" id="MBD2694007.1"/>
    </source>
</evidence>
<evidence type="ECO:0000256" key="3">
    <source>
        <dbReference type="ARBA" id="ARBA00022837"/>
    </source>
</evidence>
<dbReference type="SMART" id="SM00237">
    <property type="entry name" value="Calx_beta"/>
    <property type="match status" value="5"/>
</dbReference>
<comment type="caution">
    <text evidence="6">The sequence shown here is derived from an EMBL/GenBank/DDBJ whole genome shotgun (WGS) entry which is preliminary data.</text>
</comment>
<keyword evidence="1" id="KW-0732">Signal</keyword>
<dbReference type="InterPro" id="IPR038081">
    <property type="entry name" value="CalX-like_sf"/>
</dbReference>
<feature type="domain" description="Calx-beta" evidence="5">
    <location>
        <begin position="346"/>
        <end position="448"/>
    </location>
</feature>